<accession>A0A0K0F206</accession>
<evidence type="ECO:0000313" key="3">
    <source>
        <dbReference type="WBParaSite" id="SVE_0283200.1"/>
    </source>
</evidence>
<feature type="transmembrane region" description="Helical" evidence="1">
    <location>
        <begin position="185"/>
        <end position="205"/>
    </location>
</feature>
<feature type="transmembrane region" description="Helical" evidence="1">
    <location>
        <begin position="21"/>
        <end position="42"/>
    </location>
</feature>
<dbReference type="AlphaFoldDB" id="A0A0K0F206"/>
<dbReference type="Proteomes" id="UP000035680">
    <property type="component" value="Unassembled WGS sequence"/>
</dbReference>
<feature type="transmembrane region" description="Helical" evidence="1">
    <location>
        <begin position="148"/>
        <end position="173"/>
    </location>
</feature>
<evidence type="ECO:0000313" key="2">
    <source>
        <dbReference type="Proteomes" id="UP000035680"/>
    </source>
</evidence>
<dbReference type="PROSITE" id="PS51257">
    <property type="entry name" value="PROKAR_LIPOPROTEIN"/>
    <property type="match status" value="1"/>
</dbReference>
<keyword evidence="1" id="KW-0472">Membrane</keyword>
<keyword evidence="2" id="KW-1185">Reference proteome</keyword>
<feature type="transmembrane region" description="Helical" evidence="1">
    <location>
        <begin position="95"/>
        <end position="114"/>
    </location>
</feature>
<reference evidence="3" key="2">
    <citation type="submission" date="2015-08" db="UniProtKB">
        <authorList>
            <consortium name="WormBaseParasite"/>
        </authorList>
    </citation>
    <scope>IDENTIFICATION</scope>
</reference>
<name>A0A0K0F206_STRVS</name>
<protein>
    <submittedName>
        <fullName evidence="3">Serpentine receptor class gamma</fullName>
    </submittedName>
</protein>
<feature type="transmembrane region" description="Helical" evidence="1">
    <location>
        <begin position="63"/>
        <end position="83"/>
    </location>
</feature>
<sequence length="250" mass="29339">MLTFTRDLCLVAFYTQRTFEYLYYASFGMLSACSFATSLHCIERIFAYYKLISKYNDENESSHFTFFSYVATISITAITQLLGNYYTVLTTIRSSLLFLTIQIITFVIFLYTVYKTNIYYRMKTSEHSISLPLSYKYQLKQIYKSSKLLTLIIFCVVFSNVEGCCHTLIMYLVTDEAINLIDHALTFQFVINLCIIFRLLILIFLQKKFRAFVNNKLSINSKLGKVEPLENGPIFLSETKNYFNFYAKQW</sequence>
<evidence type="ECO:0000256" key="1">
    <source>
        <dbReference type="SAM" id="Phobius"/>
    </source>
</evidence>
<organism evidence="2 3">
    <name type="scientific">Strongyloides venezuelensis</name>
    <name type="common">Threadworm</name>
    <dbReference type="NCBI Taxonomy" id="75913"/>
    <lineage>
        <taxon>Eukaryota</taxon>
        <taxon>Metazoa</taxon>
        <taxon>Ecdysozoa</taxon>
        <taxon>Nematoda</taxon>
        <taxon>Chromadorea</taxon>
        <taxon>Rhabditida</taxon>
        <taxon>Tylenchina</taxon>
        <taxon>Panagrolaimomorpha</taxon>
        <taxon>Strongyloidoidea</taxon>
        <taxon>Strongyloididae</taxon>
        <taxon>Strongyloides</taxon>
    </lineage>
</organism>
<dbReference type="WBParaSite" id="SVE_0283200.1">
    <property type="protein sequence ID" value="SVE_0283200.1"/>
    <property type="gene ID" value="SVE_0283200"/>
</dbReference>
<reference evidence="2" key="1">
    <citation type="submission" date="2014-07" db="EMBL/GenBank/DDBJ databases">
        <authorList>
            <person name="Martin A.A"/>
            <person name="De Silva N."/>
        </authorList>
    </citation>
    <scope>NUCLEOTIDE SEQUENCE</scope>
</reference>
<keyword evidence="1" id="KW-1133">Transmembrane helix</keyword>
<proteinExistence type="predicted"/>
<keyword evidence="1" id="KW-0812">Transmembrane</keyword>